<dbReference type="InParanoid" id="A0A517SII7"/>
<sequence>MGFSQAIEHSRDHCEGQVLVDRIVSALNDARGYVRRSLAEEFAALPPNWGVKFFSDNLVVGYPFEEPGSAALAARFILACSQRYQLRMAVSGFFIRGALTEGLLCLTDDIIFGSALLECYHLESRTSIVPRVILAEPLKMLLSDAIATGQASSHGLGAAICRDIDGWWFVNYLEAAREQGVIDWELVAAHKRSILESLAGVKRHDVLPKYGWACRYHNMFCHWYRDSPGYSDQYRIERADETSVIDRIGDGGTIV</sequence>
<reference evidence="1 2" key="1">
    <citation type="submission" date="2019-02" db="EMBL/GenBank/DDBJ databases">
        <title>Deep-cultivation of Planctomycetes and their phenomic and genomic characterization uncovers novel biology.</title>
        <authorList>
            <person name="Wiegand S."/>
            <person name="Jogler M."/>
            <person name="Boedeker C."/>
            <person name="Pinto D."/>
            <person name="Vollmers J."/>
            <person name="Rivas-Marin E."/>
            <person name="Kohn T."/>
            <person name="Peeters S.H."/>
            <person name="Heuer A."/>
            <person name="Rast P."/>
            <person name="Oberbeckmann S."/>
            <person name="Bunk B."/>
            <person name="Jeske O."/>
            <person name="Meyerdierks A."/>
            <person name="Storesund J.E."/>
            <person name="Kallscheuer N."/>
            <person name="Luecker S."/>
            <person name="Lage O.M."/>
            <person name="Pohl T."/>
            <person name="Merkel B.J."/>
            <person name="Hornburger P."/>
            <person name="Mueller R.-W."/>
            <person name="Bruemmer F."/>
            <person name="Labrenz M."/>
            <person name="Spormann A.M."/>
            <person name="Op den Camp H."/>
            <person name="Overmann J."/>
            <person name="Amann R."/>
            <person name="Jetten M.S.M."/>
            <person name="Mascher T."/>
            <person name="Medema M.H."/>
            <person name="Devos D.P."/>
            <person name="Kaster A.-K."/>
            <person name="Ovreas L."/>
            <person name="Rohde M."/>
            <person name="Galperin M.Y."/>
            <person name="Jogler C."/>
        </authorList>
    </citation>
    <scope>NUCLEOTIDE SEQUENCE [LARGE SCALE GENOMIC DNA]</scope>
    <source>
        <strain evidence="1 2">Pan44</strain>
    </source>
</reference>
<gene>
    <name evidence="1" type="ORF">Pan44_39670</name>
</gene>
<dbReference type="Proteomes" id="UP000315700">
    <property type="component" value="Chromosome"/>
</dbReference>
<organism evidence="1 2">
    <name type="scientific">Caulifigura coniformis</name>
    <dbReference type="NCBI Taxonomy" id="2527983"/>
    <lineage>
        <taxon>Bacteria</taxon>
        <taxon>Pseudomonadati</taxon>
        <taxon>Planctomycetota</taxon>
        <taxon>Planctomycetia</taxon>
        <taxon>Planctomycetales</taxon>
        <taxon>Planctomycetaceae</taxon>
        <taxon>Caulifigura</taxon>
    </lineage>
</organism>
<accession>A0A517SII7</accession>
<name>A0A517SII7_9PLAN</name>
<protein>
    <submittedName>
        <fullName evidence="1">Uncharacterized protein</fullName>
    </submittedName>
</protein>
<evidence type="ECO:0000313" key="2">
    <source>
        <dbReference type="Proteomes" id="UP000315700"/>
    </source>
</evidence>
<proteinExistence type="predicted"/>
<keyword evidence="2" id="KW-1185">Reference proteome</keyword>
<dbReference type="KEGG" id="ccos:Pan44_39670"/>
<evidence type="ECO:0000313" key="1">
    <source>
        <dbReference type="EMBL" id="QDT55919.1"/>
    </source>
</evidence>
<dbReference type="AlphaFoldDB" id="A0A517SII7"/>
<dbReference type="EMBL" id="CP036271">
    <property type="protein sequence ID" value="QDT55919.1"/>
    <property type="molecule type" value="Genomic_DNA"/>
</dbReference>